<protein>
    <submittedName>
        <fullName evidence="1">Uncharacterized protein</fullName>
    </submittedName>
</protein>
<accession>A0AAW4YLD3</accession>
<reference evidence="1" key="1">
    <citation type="submission" date="2021-12" db="EMBL/GenBank/DDBJ databases">
        <authorList>
            <person name="Lv X."/>
        </authorList>
    </citation>
    <scope>NUCLEOTIDE SEQUENCE</scope>
    <source>
        <strain evidence="1">HF2106</strain>
    </source>
</reference>
<organism evidence="1 2">
    <name type="scientific">Segatella copri</name>
    <dbReference type="NCBI Taxonomy" id="165179"/>
    <lineage>
        <taxon>Bacteria</taxon>
        <taxon>Pseudomonadati</taxon>
        <taxon>Bacteroidota</taxon>
        <taxon>Bacteroidia</taxon>
        <taxon>Bacteroidales</taxon>
        <taxon>Prevotellaceae</taxon>
        <taxon>Segatella</taxon>
    </lineage>
</organism>
<dbReference type="RefSeq" id="WP_233339226.1">
    <property type="nucleotide sequence ID" value="NZ_JAJTVO010000013.1"/>
</dbReference>
<proteinExistence type="predicted"/>
<evidence type="ECO:0000313" key="1">
    <source>
        <dbReference type="EMBL" id="MCE4122319.1"/>
    </source>
</evidence>
<gene>
    <name evidence="1" type="ORF">LYY06_08595</name>
</gene>
<evidence type="ECO:0000313" key="2">
    <source>
        <dbReference type="Proteomes" id="UP001200307"/>
    </source>
</evidence>
<sequence length="356" mass="39916">MKQVTTKKLRNSWQGLIAMFVMLLLSTSLSAKQEEKVIGVLQESGALNLSVDEAKGWSAYQTINRNQKINLSAYANKQENLVITCQLYIKCLNNPDQLPLFSQTDTPLVDFFEVGNDNNSCLSFRTKSQNLKPGWNDVRFEFAEPANKGRNSFDATKDINFFRLCYAHITGDDKYSVRLKNVCIRDKKQLVEVEDESDKLKNLVEVAQIPFSCDKQMGAGNNLAAAKRLDTPIDASKVGASKLYLVFDADLSEEIPGDIEYLNGGYGQIEITSTGRPDNEEANWSVGAPEWKTGKHTYVLSFSSSSKQAADLNLSNINYMRIYCTRVPDTMKGSLQIKVDNVRLCQMQKGGKKKKK</sequence>
<comment type="caution">
    <text evidence="1">The sequence shown here is derived from an EMBL/GenBank/DDBJ whole genome shotgun (WGS) entry which is preliminary data.</text>
</comment>
<name>A0AAW4YLD3_9BACT</name>
<dbReference type="EMBL" id="JAJTVO010000013">
    <property type="protein sequence ID" value="MCE4122319.1"/>
    <property type="molecule type" value="Genomic_DNA"/>
</dbReference>
<dbReference type="Proteomes" id="UP001200307">
    <property type="component" value="Unassembled WGS sequence"/>
</dbReference>
<dbReference type="AlphaFoldDB" id="A0AAW4YLD3"/>